<keyword evidence="1" id="KW-1133">Transmembrane helix</keyword>
<keyword evidence="1" id="KW-0472">Membrane</keyword>
<evidence type="ECO:0000313" key="2">
    <source>
        <dbReference type="EMBL" id="RZS33871.1"/>
    </source>
</evidence>
<protein>
    <submittedName>
        <fullName evidence="2">Uncharacterized protein</fullName>
    </submittedName>
</protein>
<feature type="transmembrane region" description="Helical" evidence="1">
    <location>
        <begin position="21"/>
        <end position="41"/>
    </location>
</feature>
<name>A0A4Q7KGA1_9PSEU</name>
<accession>A0A4Q7KGA1</accession>
<evidence type="ECO:0000313" key="3">
    <source>
        <dbReference type="Proteomes" id="UP000294257"/>
    </source>
</evidence>
<reference evidence="2 3" key="1">
    <citation type="submission" date="2019-02" db="EMBL/GenBank/DDBJ databases">
        <title>Genomic Encyclopedia of Type Strains, Phase IV (KMG-IV): sequencing the most valuable type-strain genomes for metagenomic binning, comparative biology and taxonomic classification.</title>
        <authorList>
            <person name="Goeker M."/>
        </authorList>
    </citation>
    <scope>NUCLEOTIDE SEQUENCE [LARGE SCALE GENOMIC DNA]</scope>
    <source>
        <strain evidence="2 3">DSM 101727</strain>
    </source>
</reference>
<evidence type="ECO:0000256" key="1">
    <source>
        <dbReference type="SAM" id="Phobius"/>
    </source>
</evidence>
<dbReference type="RefSeq" id="WP_130347090.1">
    <property type="nucleotide sequence ID" value="NZ_SGWQ01000010.1"/>
</dbReference>
<sequence>MGTARRVKWINWARSWVARRRYYALLAGVLLVAVVVLLALWRTSEGDNKDLTLNLGSELIGTVIVLFVITPFLARADRKVDAILARFDHDAFIRQAADAKEHIRILELWTDLLQAEFQRRFLAAVGEALSVNAEVRILLLDPDSRAAQQREDDLQHRIDVDDSILQNLRTLHEFQTKWGGHRIDIRVYRAMPSVQMYQVDDHMLVSFYPTKVTSWDSTQYQTGPTAHLGIFVDTKFEELWTADSTRTLEQLWTVVLEDEGNGRQHSLPFVSIGGSMYVGGLKVDSKNLRSIMDGQPFKVVENDTDKKRPCSLKPLEPTAEAETAVQELFTRKYGAKHQDLIFELVPLSG</sequence>
<dbReference type="EMBL" id="SGWQ01000010">
    <property type="protein sequence ID" value="RZS33871.1"/>
    <property type="molecule type" value="Genomic_DNA"/>
</dbReference>
<proteinExistence type="predicted"/>
<gene>
    <name evidence="2" type="ORF">EV193_11021</name>
</gene>
<dbReference type="OrthoDB" id="8438314at2"/>
<dbReference type="AlphaFoldDB" id="A0A4Q7KGA1"/>
<keyword evidence="1" id="KW-0812">Transmembrane</keyword>
<organism evidence="2 3">
    <name type="scientific">Herbihabitans rhizosphaerae</name>
    <dbReference type="NCBI Taxonomy" id="1872711"/>
    <lineage>
        <taxon>Bacteria</taxon>
        <taxon>Bacillati</taxon>
        <taxon>Actinomycetota</taxon>
        <taxon>Actinomycetes</taxon>
        <taxon>Pseudonocardiales</taxon>
        <taxon>Pseudonocardiaceae</taxon>
        <taxon>Herbihabitans</taxon>
    </lineage>
</organism>
<comment type="caution">
    <text evidence="2">The sequence shown here is derived from an EMBL/GenBank/DDBJ whole genome shotgun (WGS) entry which is preliminary data.</text>
</comment>
<keyword evidence="3" id="KW-1185">Reference proteome</keyword>
<dbReference type="Proteomes" id="UP000294257">
    <property type="component" value="Unassembled WGS sequence"/>
</dbReference>
<feature type="transmembrane region" description="Helical" evidence="1">
    <location>
        <begin position="53"/>
        <end position="74"/>
    </location>
</feature>